<dbReference type="CDD" id="cd00833">
    <property type="entry name" value="PKS"/>
    <property type="match status" value="1"/>
</dbReference>
<evidence type="ECO:0000256" key="5">
    <source>
        <dbReference type="ARBA" id="ARBA00023194"/>
    </source>
</evidence>
<evidence type="ECO:0000256" key="4">
    <source>
        <dbReference type="ARBA" id="ARBA00022679"/>
    </source>
</evidence>
<dbReference type="SMART" id="SM00822">
    <property type="entry name" value="PKS_KR"/>
    <property type="match status" value="1"/>
</dbReference>
<dbReference type="InterPro" id="IPR015083">
    <property type="entry name" value="NorB/c/GfsB-D-like_docking"/>
</dbReference>
<dbReference type="FunFam" id="3.40.47.10:FF:000019">
    <property type="entry name" value="Polyketide synthase type I"/>
    <property type="match status" value="1"/>
</dbReference>
<dbReference type="InterPro" id="IPR020806">
    <property type="entry name" value="PKS_PP-bd"/>
</dbReference>
<dbReference type="InterPro" id="IPR020802">
    <property type="entry name" value="TesA-like"/>
</dbReference>
<dbReference type="Gene3D" id="3.40.50.720">
    <property type="entry name" value="NAD(P)-binding Rossmann-like Domain"/>
    <property type="match status" value="1"/>
</dbReference>
<dbReference type="InterPro" id="IPR014031">
    <property type="entry name" value="Ketoacyl_synth_C"/>
</dbReference>
<dbReference type="Pfam" id="PF00698">
    <property type="entry name" value="Acyl_transf_1"/>
    <property type="match status" value="1"/>
</dbReference>
<evidence type="ECO:0000256" key="3">
    <source>
        <dbReference type="ARBA" id="ARBA00022553"/>
    </source>
</evidence>
<dbReference type="InterPro" id="IPR006162">
    <property type="entry name" value="Ppantetheine_attach_site"/>
</dbReference>
<dbReference type="InterPro" id="IPR032821">
    <property type="entry name" value="PKS_assoc"/>
</dbReference>
<dbReference type="PROSITE" id="PS50075">
    <property type="entry name" value="CARRIER"/>
    <property type="match status" value="1"/>
</dbReference>
<name>A0A1C4Z8Z6_MICEC</name>
<dbReference type="FunFam" id="3.40.366.10:FF:000002">
    <property type="entry name" value="Probable polyketide synthase 2"/>
    <property type="match status" value="1"/>
</dbReference>
<protein>
    <submittedName>
        <fullName evidence="10">Acyl transferase domain-containing protein</fullName>
    </submittedName>
</protein>
<dbReference type="InterPro" id="IPR050091">
    <property type="entry name" value="PKS_NRPS_Biosynth_Enz"/>
</dbReference>
<dbReference type="Gene3D" id="3.40.50.1820">
    <property type="entry name" value="alpha/beta hydrolase"/>
    <property type="match status" value="1"/>
</dbReference>
<dbReference type="Pfam" id="PF08659">
    <property type="entry name" value="KR"/>
    <property type="match status" value="1"/>
</dbReference>
<dbReference type="Pfam" id="PF02801">
    <property type="entry name" value="Ketoacyl-synt_C"/>
    <property type="match status" value="1"/>
</dbReference>
<keyword evidence="5" id="KW-0045">Antibiotic biosynthesis</keyword>
<dbReference type="InterPro" id="IPR014043">
    <property type="entry name" value="Acyl_transferase_dom"/>
</dbReference>
<keyword evidence="4 10" id="KW-0808">Transferase</keyword>
<evidence type="ECO:0000259" key="9">
    <source>
        <dbReference type="PROSITE" id="PS52004"/>
    </source>
</evidence>
<organism evidence="10 11">
    <name type="scientific">Micromonospora echinospora</name>
    <name type="common">Micromonospora purpurea</name>
    <dbReference type="NCBI Taxonomy" id="1877"/>
    <lineage>
        <taxon>Bacteria</taxon>
        <taxon>Bacillati</taxon>
        <taxon>Actinomycetota</taxon>
        <taxon>Actinomycetes</taxon>
        <taxon>Micromonosporales</taxon>
        <taxon>Micromonosporaceae</taxon>
        <taxon>Micromonospora</taxon>
    </lineage>
</organism>
<dbReference type="InterPro" id="IPR001031">
    <property type="entry name" value="Thioesterase"/>
</dbReference>
<dbReference type="Pfam" id="PF00550">
    <property type="entry name" value="PP-binding"/>
    <property type="match status" value="1"/>
</dbReference>
<dbReference type="InterPro" id="IPR041618">
    <property type="entry name" value="PKS_DE"/>
</dbReference>
<dbReference type="Pfam" id="PF16197">
    <property type="entry name" value="KAsynt_C_assoc"/>
    <property type="match status" value="1"/>
</dbReference>
<feature type="domain" description="Ketosynthase family 3 (KS3)" evidence="9">
    <location>
        <begin position="34"/>
        <end position="461"/>
    </location>
</feature>
<dbReference type="Gene3D" id="3.30.70.3290">
    <property type="match status" value="1"/>
</dbReference>
<dbReference type="InterPro" id="IPR001227">
    <property type="entry name" value="Ac_transferase_dom_sf"/>
</dbReference>
<dbReference type="InterPro" id="IPR029058">
    <property type="entry name" value="AB_hydrolase_fold"/>
</dbReference>
<dbReference type="NCBIfam" id="NF045894">
    <property type="entry name" value="PKS_plus_SDR"/>
    <property type="match status" value="1"/>
</dbReference>
<dbReference type="EMBL" id="LT607413">
    <property type="protein sequence ID" value="SCF29388.1"/>
    <property type="molecule type" value="Genomic_DNA"/>
</dbReference>
<proteinExistence type="predicted"/>
<evidence type="ECO:0000259" key="8">
    <source>
        <dbReference type="PROSITE" id="PS50075"/>
    </source>
</evidence>
<dbReference type="SUPFAM" id="SSF51735">
    <property type="entry name" value="NAD(P)-binding Rossmann-fold domains"/>
    <property type="match status" value="2"/>
</dbReference>
<gene>
    <name evidence="10" type="ORF">GA0070618_4927</name>
</gene>
<dbReference type="SMART" id="SM00825">
    <property type="entry name" value="PKS_KS"/>
    <property type="match status" value="1"/>
</dbReference>
<dbReference type="SMART" id="SM01294">
    <property type="entry name" value="PKS_PP_betabranch"/>
    <property type="match status" value="1"/>
</dbReference>
<dbReference type="PANTHER" id="PTHR43775">
    <property type="entry name" value="FATTY ACID SYNTHASE"/>
    <property type="match status" value="1"/>
</dbReference>
<dbReference type="Proteomes" id="UP000198253">
    <property type="component" value="Chromosome I"/>
</dbReference>
<dbReference type="PROSITE" id="PS00606">
    <property type="entry name" value="KS3_1"/>
    <property type="match status" value="1"/>
</dbReference>
<dbReference type="PROSITE" id="PS52004">
    <property type="entry name" value="KS3_2"/>
    <property type="match status" value="1"/>
</dbReference>
<dbReference type="InterPro" id="IPR036291">
    <property type="entry name" value="NAD(P)-bd_dom_sf"/>
</dbReference>
<dbReference type="SUPFAM" id="SSF53901">
    <property type="entry name" value="Thiolase-like"/>
    <property type="match status" value="1"/>
</dbReference>
<reference evidence="11" key="1">
    <citation type="submission" date="2016-06" db="EMBL/GenBank/DDBJ databases">
        <authorList>
            <person name="Varghese N."/>
            <person name="Submissions Spin"/>
        </authorList>
    </citation>
    <scope>NUCLEOTIDE SEQUENCE [LARGE SCALE GENOMIC DNA]</scope>
    <source>
        <strain evidence="11">DSM 43816</strain>
    </source>
</reference>
<accession>A0A1C4Z8Z6</accession>
<keyword evidence="11" id="KW-1185">Reference proteome</keyword>
<dbReference type="Gene3D" id="1.10.1200.10">
    <property type="entry name" value="ACP-like"/>
    <property type="match status" value="1"/>
</dbReference>
<dbReference type="Pfam" id="PF00975">
    <property type="entry name" value="Thioesterase"/>
    <property type="match status" value="1"/>
</dbReference>
<dbReference type="Gene3D" id="6.10.140.1830">
    <property type="match status" value="1"/>
</dbReference>
<dbReference type="Gene3D" id="3.40.47.10">
    <property type="match status" value="1"/>
</dbReference>
<dbReference type="FunFam" id="1.10.1200.10:FF:000007">
    <property type="entry name" value="Probable polyketide synthase pks17"/>
    <property type="match status" value="1"/>
</dbReference>
<evidence type="ECO:0000313" key="11">
    <source>
        <dbReference type="Proteomes" id="UP000198253"/>
    </source>
</evidence>
<comment type="cofactor">
    <cofactor evidence="1">
        <name>pantetheine 4'-phosphate</name>
        <dbReference type="ChEBI" id="CHEBI:47942"/>
    </cofactor>
</comment>
<dbReference type="InterPro" id="IPR009081">
    <property type="entry name" value="PP-bd_ACP"/>
</dbReference>
<dbReference type="GO" id="GO:0004315">
    <property type="term" value="F:3-oxoacyl-[acyl-carrier-protein] synthase activity"/>
    <property type="evidence" value="ECO:0007669"/>
    <property type="project" value="InterPro"/>
</dbReference>
<dbReference type="Pfam" id="PF08990">
    <property type="entry name" value="Docking"/>
    <property type="match status" value="1"/>
</dbReference>
<dbReference type="RefSeq" id="WP_088985804.1">
    <property type="nucleotide sequence ID" value="NZ_LT607413.1"/>
</dbReference>
<dbReference type="InterPro" id="IPR020841">
    <property type="entry name" value="PKS_Beta-ketoAc_synthase_dom"/>
</dbReference>
<dbReference type="SUPFAM" id="SSF55048">
    <property type="entry name" value="Probable ACP-binding domain of malonyl-CoA ACP transacylase"/>
    <property type="match status" value="1"/>
</dbReference>
<dbReference type="SMART" id="SM00824">
    <property type="entry name" value="PKS_TE"/>
    <property type="match status" value="1"/>
</dbReference>
<dbReference type="SMART" id="SM00823">
    <property type="entry name" value="PKS_PP"/>
    <property type="match status" value="1"/>
</dbReference>
<dbReference type="Pfam" id="PF00109">
    <property type="entry name" value="ketoacyl-synt"/>
    <property type="match status" value="1"/>
</dbReference>
<dbReference type="InterPro" id="IPR014030">
    <property type="entry name" value="Ketoacyl_synth_N"/>
</dbReference>
<dbReference type="SUPFAM" id="SSF47336">
    <property type="entry name" value="ACP-like"/>
    <property type="match status" value="1"/>
</dbReference>
<dbReference type="GO" id="GO:0031177">
    <property type="term" value="F:phosphopantetheine binding"/>
    <property type="evidence" value="ECO:0007669"/>
    <property type="project" value="InterPro"/>
</dbReference>
<keyword evidence="2" id="KW-0596">Phosphopantetheine</keyword>
<dbReference type="PANTHER" id="PTHR43775:SF51">
    <property type="entry name" value="INACTIVE PHENOLPHTHIOCEROL SYNTHESIS POLYKETIDE SYNTHASE TYPE I PKS1-RELATED"/>
    <property type="match status" value="1"/>
</dbReference>
<dbReference type="PROSITE" id="PS00012">
    <property type="entry name" value="PHOSPHOPANTETHEINE"/>
    <property type="match status" value="1"/>
</dbReference>
<dbReference type="InterPro" id="IPR057326">
    <property type="entry name" value="KR_dom"/>
</dbReference>
<dbReference type="InterPro" id="IPR016035">
    <property type="entry name" value="Acyl_Trfase/lysoPLipase"/>
</dbReference>
<evidence type="ECO:0000256" key="7">
    <source>
        <dbReference type="ARBA" id="ARBA00023315"/>
    </source>
</evidence>
<dbReference type="InterPro" id="IPR013968">
    <property type="entry name" value="PKS_KR"/>
</dbReference>
<dbReference type="SUPFAM" id="SSF52151">
    <property type="entry name" value="FabD/lysophospholipase-like"/>
    <property type="match status" value="1"/>
</dbReference>
<dbReference type="InterPro" id="IPR016039">
    <property type="entry name" value="Thiolase-like"/>
</dbReference>
<dbReference type="OrthoDB" id="3406074at2"/>
<dbReference type="InterPro" id="IPR016036">
    <property type="entry name" value="Malonyl_transacylase_ACP-bd"/>
</dbReference>
<evidence type="ECO:0000256" key="6">
    <source>
        <dbReference type="ARBA" id="ARBA00023268"/>
    </source>
</evidence>
<dbReference type="InterPro" id="IPR036736">
    <property type="entry name" value="ACP-like_sf"/>
</dbReference>
<dbReference type="SUPFAM" id="SSF53474">
    <property type="entry name" value="alpha/beta-Hydrolases"/>
    <property type="match status" value="1"/>
</dbReference>
<dbReference type="SMART" id="SM00827">
    <property type="entry name" value="PKS_AT"/>
    <property type="match status" value="1"/>
</dbReference>
<dbReference type="Gene3D" id="3.40.366.10">
    <property type="entry name" value="Malonyl-Coenzyme A Acyl Carrier Protein, domain 2"/>
    <property type="match status" value="1"/>
</dbReference>
<evidence type="ECO:0000256" key="1">
    <source>
        <dbReference type="ARBA" id="ARBA00001957"/>
    </source>
</evidence>
<dbReference type="CDD" id="cd08952">
    <property type="entry name" value="KR_1_SDR_x"/>
    <property type="match status" value="1"/>
</dbReference>
<dbReference type="Pfam" id="PF18369">
    <property type="entry name" value="PKS_DE"/>
    <property type="match status" value="1"/>
</dbReference>
<keyword evidence="3" id="KW-0597">Phosphoprotein</keyword>
<evidence type="ECO:0000256" key="2">
    <source>
        <dbReference type="ARBA" id="ARBA00022450"/>
    </source>
</evidence>
<dbReference type="InterPro" id="IPR018201">
    <property type="entry name" value="Ketoacyl_synth_AS"/>
</dbReference>
<keyword evidence="7" id="KW-0012">Acyltransferase</keyword>
<keyword evidence="6" id="KW-0511">Multifunctional enzyme</keyword>
<dbReference type="GO" id="GO:0006633">
    <property type="term" value="P:fatty acid biosynthetic process"/>
    <property type="evidence" value="ECO:0007669"/>
    <property type="project" value="InterPro"/>
</dbReference>
<dbReference type="InParanoid" id="A0A1C4Z8Z6"/>
<sequence length="1835" mass="190419">MSVSLDEVVSALRASLLDNQKLKQQNQQLAATLTEPVAIIGMSCRFPGGVRSPEQLWDLVTAGADAMAPFPADRGWDLDALYDTDPDSRGTSYVRDGGFLHDAGDFDPAFFGISPREALAMDPQQRLLLETAWEAFERAGIDPTTLRGTPTGVYAATSSQGDYAALLTGVGGGVEGYLGTGSAAAVASGRIAYALGLEGPAVTVDTACSSSLVALHLAAQALRLGECTLALAGGVSVMATPTVFVEFSRQRGLSTDGRCKSFAAAADGTGWSEGVGMLLVERLSDARRNGHPILAVLRGSAVNQDGASSGLTAPNGPSQRRVIARALANAQLTADQVDVVEAHGTGTTLGDPIEAQALLATYGQGRPADRPLWLGSVKSNIGHTQAAAGVAGVIKMVLAMRHGVLPATLHVDRPTPHVDWSAGAVRLATERMPWPDGDGPRRAGVSAFGVSGTNAHAIIEQADPQDTAGAAPAGRPAPPAPWLVTARSAPALAGQARRLLEHLAAQPGLRPGDVAYSLVTTRAAMPHRAVVTGDDTDALVEGLRAVAEDRPAPGVLRGVARPAGKLAVLFTGQGAQRVGMGADLHRRFPVFAAAFDEVAAELDRHLGQPLREVVFAAPDTPQAALLDRTEFTQPALFAYEVAAYRLVTSWGLRPAHLLGHSVGELAAAHVAGVLSLPDAAALVAARARLMQALPAGGAMLAVRATEAEVAPLLDDRVALAAVNGPASVVLSGDEDAVLAAGERLAAQGRQVRRLRVSHAFHSARMDAMLDDFRVVAEKVTWHPPTVPLVSDRTGEVLTAAQATDPGYWVEHVRDTVRFHRGVTTLAGAGTGTFLEIGPDAALTPMARECLPDLEAAAFVPLARRDGAEVAGLLAAVAAVDLRGGGVRWADLFAGTDAVRVDLPTYAFQHERYWPDPITLDLGPRPADTGEDGEFWAAAESGDTTALATVLGIDADRGETLRAVLPALAGYRDRRRRGSRVDALRYRTGWVPVQPPAGPVPAGPCLVLAPAGAPIEPVLAALRAEGLSPVTVPVRPDDDPADAVRTALGADTDAPVRVLSLLDAFDDRPGTAVLADTAGLVRALADAGTSTSLWCVTRGAVVVAADDPAPRPTGASVWGLGRVLALEQPRLWGGLLDLPAAPDRVDLDTLARVVARAGDEDQVAVRSGALHARRLERVPPGPAATGAAWRPRGAVLVHGGAAVRAPYVLRWLAARGAPHLLLAGIPVPAELTAELTAELAADGVEITTVADPAGLAAALDRCDAAGTPVRTVLHLVDSTGPGVPVAAVEPADLAAAVGAGVDAVSDLDAVCAERSVDEFVVFTSTAATWGGGGAAVAAATGAALEALAAGRRAAGRPATVVAWTPWADEVAEPGPLRRRGILPLDPELAADALARAVDGRDDAVAVAVADVDWSTFVPAFTAVRPAPLLRGVPEAAEADGPGGRAGATVNDPARALRDRLAAAPAADRHRILLDLVRAHAATVLGHASPGAIEADRDFLELGFDSLTALELRDALRQDTGADLSATLLFDHPSPADLARHLLGRILGDTAGDAPAGAATPEGAGGILGGLFRQPKAREDAAGYAELLVKLAQFRPSFTEPGQLTRPAGILRLAEGPGTPVVCCCTMSLLSGAHEYARFAAGLRGRRDVWALPNPGFGVGEELPADLDALLRVHADTVLRTVGDGRFVLAGHSGGAMVANVLARELERQGRPPAAVVLMDTYPADSEVLGGWTNQLLDGMVERDSAYTPMDDHRATAWAGYIPLFLDWRPAPMESATLLVRASEPLGEWSGEPDGWRSRWPYPHEAVDAAGDHFTMVGERGPDLGATVHEWLTGRDV</sequence>
<dbReference type="GO" id="GO:0004312">
    <property type="term" value="F:fatty acid synthase activity"/>
    <property type="evidence" value="ECO:0007669"/>
    <property type="project" value="TreeGrafter"/>
</dbReference>
<feature type="domain" description="Carrier" evidence="8">
    <location>
        <begin position="1469"/>
        <end position="1544"/>
    </location>
</feature>
<evidence type="ECO:0000313" key="10">
    <source>
        <dbReference type="EMBL" id="SCF29388.1"/>
    </source>
</evidence>
<dbReference type="GO" id="GO:0033068">
    <property type="term" value="P:macrolide biosynthetic process"/>
    <property type="evidence" value="ECO:0007669"/>
    <property type="project" value="UniProtKB-ARBA"/>
</dbReference>